<keyword evidence="2" id="KW-1133">Transmembrane helix</keyword>
<feature type="region of interest" description="Disordered" evidence="1">
    <location>
        <begin position="291"/>
        <end position="313"/>
    </location>
</feature>
<proteinExistence type="predicted"/>
<keyword evidence="3" id="KW-0732">Signal</keyword>
<sequence length="353" mass="37217">MGSATGRTRTSRIPRAVLAFLAVAGAVLPATATVTAATATTRADDGERLLFRIRDERVGESSGLAVSPTHKGIVYTHNDSGHGPQIYAIGPDGRTRATFTIGDAEARDWEGIAASTDRATGRGVLWIADIGDNMDGAWPDVSVYKVVEPRTMEDATLRAVRYRFRYADGPRNAEGVMVDPRTGRLYIVSKEFSGGVYAAPAKLRTDKVNVLRRVGSAPLMATDAAYAPDGSSFVVRTYFSASVYRSPGKLIAHVVMPPLDQAESIAYTRDGTALLTGSEGKDSPVYRVPLPAAARPAPSPSPAPTSARPRAVKATSGATAGDGVFGVPMPLLWVTVALGAIGIIAFIAYRAGR</sequence>
<evidence type="ECO:0000313" key="5">
    <source>
        <dbReference type="Proteomes" id="UP000313066"/>
    </source>
</evidence>
<feature type="chain" id="PRO_5038721915" description="WD40 repeat domain-containing protein" evidence="3">
    <location>
        <begin position="33"/>
        <end position="353"/>
    </location>
</feature>
<dbReference type="Proteomes" id="UP000313066">
    <property type="component" value="Unassembled WGS sequence"/>
</dbReference>
<reference evidence="4 5" key="1">
    <citation type="submission" date="2019-10" db="EMBL/GenBank/DDBJ databases">
        <title>Nonomuraea sp. nov., isolated from Phyllanthus amarus.</title>
        <authorList>
            <person name="Klykleung N."/>
            <person name="Tanasupawat S."/>
        </authorList>
    </citation>
    <scope>NUCLEOTIDE SEQUENCE [LARGE SCALE GENOMIC DNA]</scope>
    <source>
        <strain evidence="4 5">CR1-09</strain>
    </source>
</reference>
<keyword evidence="5" id="KW-1185">Reference proteome</keyword>
<protein>
    <recommendedName>
        <fullName evidence="6">WD40 repeat domain-containing protein</fullName>
    </recommendedName>
</protein>
<accession>A0A5N6BK01</accession>
<dbReference type="RefSeq" id="WP_139578726.1">
    <property type="nucleotide sequence ID" value="NZ_VDMA02000020.1"/>
</dbReference>
<keyword evidence="2" id="KW-0812">Transmembrane</keyword>
<name>A0A5N6BK01_9ACTN</name>
<evidence type="ECO:0000256" key="1">
    <source>
        <dbReference type="SAM" id="MobiDB-lite"/>
    </source>
</evidence>
<feature type="signal peptide" evidence="3">
    <location>
        <begin position="1"/>
        <end position="32"/>
    </location>
</feature>
<dbReference type="InterPro" id="IPR011042">
    <property type="entry name" value="6-blade_b-propeller_TolB-like"/>
</dbReference>
<evidence type="ECO:0000256" key="2">
    <source>
        <dbReference type="SAM" id="Phobius"/>
    </source>
</evidence>
<gene>
    <name evidence="4" type="ORF">FH610_031250</name>
</gene>
<evidence type="ECO:0008006" key="6">
    <source>
        <dbReference type="Google" id="ProtNLM"/>
    </source>
</evidence>
<dbReference type="AlphaFoldDB" id="A0A5N6BK01"/>
<dbReference type="Gene3D" id="2.120.10.30">
    <property type="entry name" value="TolB, C-terminal domain"/>
    <property type="match status" value="1"/>
</dbReference>
<feature type="transmembrane region" description="Helical" evidence="2">
    <location>
        <begin position="331"/>
        <end position="349"/>
    </location>
</feature>
<organism evidence="4 5">
    <name type="scientific">Microbispora catharanthi</name>
    <dbReference type="NCBI Taxonomy" id="1712871"/>
    <lineage>
        <taxon>Bacteria</taxon>
        <taxon>Bacillati</taxon>
        <taxon>Actinomycetota</taxon>
        <taxon>Actinomycetes</taxon>
        <taxon>Streptosporangiales</taxon>
        <taxon>Streptosporangiaceae</taxon>
        <taxon>Microbispora</taxon>
    </lineage>
</organism>
<dbReference type="EMBL" id="VDMA02000020">
    <property type="protein sequence ID" value="KAB8180755.1"/>
    <property type="molecule type" value="Genomic_DNA"/>
</dbReference>
<dbReference type="SUPFAM" id="SSF50956">
    <property type="entry name" value="Thermostable phytase (3-phytase)"/>
    <property type="match status" value="1"/>
</dbReference>
<evidence type="ECO:0000256" key="3">
    <source>
        <dbReference type="SAM" id="SignalP"/>
    </source>
</evidence>
<keyword evidence="2" id="KW-0472">Membrane</keyword>
<comment type="caution">
    <text evidence="4">The sequence shown here is derived from an EMBL/GenBank/DDBJ whole genome shotgun (WGS) entry which is preliminary data.</text>
</comment>
<evidence type="ECO:0000313" key="4">
    <source>
        <dbReference type="EMBL" id="KAB8180755.1"/>
    </source>
</evidence>